<gene>
    <name evidence="1" type="ORF">BgramDRAFT_1941</name>
</gene>
<reference evidence="1 2" key="1">
    <citation type="submission" date="2008-03" db="EMBL/GenBank/DDBJ databases">
        <title>Sequencing of the draft genome and assembly of Burkholderia graminis C4D1M.</title>
        <authorList>
            <consortium name="US DOE Joint Genome Institute (JGI-PGF)"/>
            <person name="Copeland A."/>
            <person name="Lucas S."/>
            <person name="Lapidus A."/>
            <person name="Glavina del Rio T."/>
            <person name="Dalin E."/>
            <person name="Tice H."/>
            <person name="Bruce D."/>
            <person name="Goodwin L."/>
            <person name="Pitluck S."/>
            <person name="Larimer F."/>
            <person name="Land M.L."/>
            <person name="Hauser L."/>
            <person name="Tiedje J."/>
            <person name="Richardson P."/>
        </authorList>
    </citation>
    <scope>NUCLEOTIDE SEQUENCE [LARGE SCALE GENOMIC DNA]</scope>
    <source>
        <strain evidence="2">ATCC 700544 / DSM 17151 / LMG 18924 / NCIMB 13744 / C4D1M</strain>
    </source>
</reference>
<proteinExistence type="predicted"/>
<organism evidence="1 2">
    <name type="scientific">Paraburkholderia graminis (strain ATCC 700544 / DSM 17151 / LMG 18924 / NCIMB 13744 / C4D1M)</name>
    <dbReference type="NCBI Taxonomy" id="396598"/>
    <lineage>
        <taxon>Bacteria</taxon>
        <taxon>Pseudomonadati</taxon>
        <taxon>Pseudomonadota</taxon>
        <taxon>Betaproteobacteria</taxon>
        <taxon>Burkholderiales</taxon>
        <taxon>Burkholderiaceae</taxon>
        <taxon>Paraburkholderia</taxon>
    </lineage>
</organism>
<accession>B1FXE6</accession>
<name>B1FXE6_PARG4</name>
<dbReference type="EMBL" id="ABLD01000004">
    <property type="protein sequence ID" value="EDT11416.1"/>
    <property type="molecule type" value="Genomic_DNA"/>
</dbReference>
<sequence>MILLLVWPMRGRCVLPILLPGLGSKPFGAAESPAPSTRKTRNFDPAYCKRSAPHEAVNDGNLADRPRALIA</sequence>
<evidence type="ECO:0000313" key="1">
    <source>
        <dbReference type="EMBL" id="EDT11416.1"/>
    </source>
</evidence>
<protein>
    <submittedName>
        <fullName evidence="1">Uncharacterized protein</fullName>
    </submittedName>
</protein>
<comment type="caution">
    <text evidence="1">The sequence shown here is derived from an EMBL/GenBank/DDBJ whole genome shotgun (WGS) entry which is preliminary data.</text>
</comment>
<dbReference type="Proteomes" id="UP000005045">
    <property type="component" value="Unassembled WGS sequence"/>
</dbReference>
<dbReference type="AlphaFoldDB" id="B1FXE6"/>
<keyword evidence="2" id="KW-1185">Reference proteome</keyword>
<evidence type="ECO:0000313" key="2">
    <source>
        <dbReference type="Proteomes" id="UP000005045"/>
    </source>
</evidence>